<gene>
    <name evidence="2" type="ORF">PYCCODRAFT_1370060</name>
</gene>
<dbReference type="GO" id="GO:0005634">
    <property type="term" value="C:nucleus"/>
    <property type="evidence" value="ECO:0007669"/>
    <property type="project" value="TreeGrafter"/>
</dbReference>
<dbReference type="CDD" id="cd00180">
    <property type="entry name" value="PKc"/>
    <property type="match status" value="1"/>
</dbReference>
<dbReference type="GO" id="GO:0004674">
    <property type="term" value="F:protein serine/threonine kinase activity"/>
    <property type="evidence" value="ECO:0007669"/>
    <property type="project" value="TreeGrafter"/>
</dbReference>
<dbReference type="SMART" id="SM00220">
    <property type="entry name" value="S_TKc"/>
    <property type="match status" value="1"/>
</dbReference>
<dbReference type="PANTHER" id="PTHR44167:SF24">
    <property type="entry name" value="SERINE_THREONINE-PROTEIN KINASE CHK2"/>
    <property type="match status" value="1"/>
</dbReference>
<sequence>MSTPARPKRLPTYAYVTDEVAKRYADITEQGIYNLAPQEVFWQARYRYLEDHGYRLRPRYKPGWKPSWTGTNLNPTYCEDSILLRHYQVMDATRLSDGELVAIKFCHRRTQELHIAQYFHSIKDRANHCVPILDVLPDPHDPALTLMVMPYLRPCNDPEFGTVGDVIEFVDQTLEGLVFMHRHRIAHRDIAMANVMMDAKAIYPGGHHPIRRGYTPDALYAVSPLPRAGHNVRYIYIDFDLSERFPEGGTTYVLGKVGRDVDLPEASNEVPYDAFKADVFSLGNVYTKFFERNFQNVEFLYSLIELMKQRRPEDRPTAEEALWEWKKIRATLSDSLFRWRLVPKTEAPMERVVNDTVAVAWEGVYRLKEFVGLRGP</sequence>
<keyword evidence="3" id="KW-1185">Reference proteome</keyword>
<feature type="domain" description="Protein kinase" evidence="1">
    <location>
        <begin position="1"/>
        <end position="376"/>
    </location>
</feature>
<dbReference type="InterPro" id="IPR011009">
    <property type="entry name" value="Kinase-like_dom_sf"/>
</dbReference>
<accession>A0A1Y2IIG1</accession>
<dbReference type="PANTHER" id="PTHR44167">
    <property type="entry name" value="OVARIAN-SPECIFIC SERINE/THREONINE-PROTEIN KINASE LOK-RELATED"/>
    <property type="match status" value="1"/>
</dbReference>
<reference evidence="2 3" key="1">
    <citation type="journal article" date="2015" name="Biotechnol. Biofuels">
        <title>Enhanced degradation of softwood versus hardwood by the white-rot fungus Pycnoporus coccineus.</title>
        <authorList>
            <person name="Couturier M."/>
            <person name="Navarro D."/>
            <person name="Chevret D."/>
            <person name="Henrissat B."/>
            <person name="Piumi F."/>
            <person name="Ruiz-Duenas F.J."/>
            <person name="Martinez A.T."/>
            <person name="Grigoriev I.V."/>
            <person name="Riley R."/>
            <person name="Lipzen A."/>
            <person name="Berrin J.G."/>
            <person name="Master E.R."/>
            <person name="Rosso M.N."/>
        </authorList>
    </citation>
    <scope>NUCLEOTIDE SEQUENCE [LARGE SCALE GENOMIC DNA]</scope>
    <source>
        <strain evidence="2 3">BRFM310</strain>
    </source>
</reference>
<evidence type="ECO:0000259" key="1">
    <source>
        <dbReference type="PROSITE" id="PS50011"/>
    </source>
</evidence>
<dbReference type="InterPro" id="IPR000719">
    <property type="entry name" value="Prot_kinase_dom"/>
</dbReference>
<organism evidence="2 3">
    <name type="scientific">Trametes coccinea (strain BRFM310)</name>
    <name type="common">Pycnoporus coccineus</name>
    <dbReference type="NCBI Taxonomy" id="1353009"/>
    <lineage>
        <taxon>Eukaryota</taxon>
        <taxon>Fungi</taxon>
        <taxon>Dikarya</taxon>
        <taxon>Basidiomycota</taxon>
        <taxon>Agaricomycotina</taxon>
        <taxon>Agaricomycetes</taxon>
        <taxon>Polyporales</taxon>
        <taxon>Polyporaceae</taxon>
        <taxon>Trametes</taxon>
    </lineage>
</organism>
<proteinExistence type="predicted"/>
<dbReference type="Pfam" id="PF00069">
    <property type="entry name" value="Pkinase"/>
    <property type="match status" value="1"/>
</dbReference>
<keyword evidence="2" id="KW-0808">Transferase</keyword>
<dbReference type="GO" id="GO:0044773">
    <property type="term" value="P:mitotic DNA damage checkpoint signaling"/>
    <property type="evidence" value="ECO:0007669"/>
    <property type="project" value="TreeGrafter"/>
</dbReference>
<dbReference type="Gene3D" id="1.10.510.10">
    <property type="entry name" value="Transferase(Phosphotransferase) domain 1"/>
    <property type="match status" value="1"/>
</dbReference>
<evidence type="ECO:0000313" key="3">
    <source>
        <dbReference type="Proteomes" id="UP000193067"/>
    </source>
</evidence>
<evidence type="ECO:0000313" key="2">
    <source>
        <dbReference type="EMBL" id="OSD00970.1"/>
    </source>
</evidence>
<dbReference type="GO" id="GO:0005524">
    <property type="term" value="F:ATP binding"/>
    <property type="evidence" value="ECO:0007669"/>
    <property type="project" value="InterPro"/>
</dbReference>
<dbReference type="OrthoDB" id="5987198at2759"/>
<dbReference type="Proteomes" id="UP000193067">
    <property type="component" value="Unassembled WGS sequence"/>
</dbReference>
<name>A0A1Y2IIG1_TRAC3</name>
<dbReference type="AlphaFoldDB" id="A0A1Y2IIG1"/>
<dbReference type="SUPFAM" id="SSF56112">
    <property type="entry name" value="Protein kinase-like (PK-like)"/>
    <property type="match status" value="1"/>
</dbReference>
<protein>
    <submittedName>
        <fullName evidence="2">Kinase-like protein</fullName>
    </submittedName>
</protein>
<dbReference type="PROSITE" id="PS50011">
    <property type="entry name" value="PROTEIN_KINASE_DOM"/>
    <property type="match status" value="1"/>
</dbReference>
<keyword evidence="2" id="KW-0418">Kinase</keyword>
<dbReference type="EMBL" id="KZ084114">
    <property type="protein sequence ID" value="OSD00970.1"/>
    <property type="molecule type" value="Genomic_DNA"/>
</dbReference>